<dbReference type="EMBL" id="KE720801">
    <property type="protein sequence ID" value="ERF75658.1"/>
    <property type="molecule type" value="Genomic_DNA"/>
</dbReference>
<accession>U1GTD8</accession>
<gene>
    <name evidence="2" type="ORF">EPUS_08811</name>
</gene>
<dbReference type="eggNOG" id="ENOG502S5WX">
    <property type="taxonomic scope" value="Eukaryota"/>
</dbReference>
<evidence type="ECO:0000256" key="1">
    <source>
        <dbReference type="SAM" id="MobiDB-lite"/>
    </source>
</evidence>
<dbReference type="OrthoDB" id="2306919at2759"/>
<dbReference type="HOGENOM" id="CLU_888601_0_0_1"/>
<proteinExistence type="predicted"/>
<evidence type="ECO:0000313" key="2">
    <source>
        <dbReference type="EMBL" id="ERF75658.1"/>
    </source>
</evidence>
<sequence>MAETSTADNGLSPHSGSTSKPANNSGDVYASTTFSELYENLLAKCRTNPPLLPPVAPFAKTTARTIRAPELGKEIANLSLHPTLEAALHILNLDLPSAHFLLRHMQCEPAWEGMFLHGILHRVEGDYDNARAWYRDVKDSEVFTYAWGKSSESESESRPAKSTNGIDAALGLIADIQSLNETGKGDREELESRSLDEIRAVVAFCAKRFGVQSVADAREAWTRNEGKIDDKAQAMVVAAPFKPLSVSVSVSVSVSIGIGIIIRRRGGEMAVNESESEATGYITKTMCRNEQGMWQIEPKFHPLSDLSLHPLYR</sequence>
<dbReference type="Proteomes" id="UP000019373">
    <property type="component" value="Unassembled WGS sequence"/>
</dbReference>
<feature type="region of interest" description="Disordered" evidence="1">
    <location>
        <begin position="1"/>
        <end position="25"/>
    </location>
</feature>
<reference evidence="3" key="1">
    <citation type="journal article" date="2014" name="BMC Genomics">
        <title>Genome characteristics reveal the impact of lichenization on lichen-forming fungus Endocarpon pusillum Hedwig (Verrucariales, Ascomycota).</title>
        <authorList>
            <person name="Wang Y.-Y."/>
            <person name="Liu B."/>
            <person name="Zhang X.-Y."/>
            <person name="Zhou Q.-M."/>
            <person name="Zhang T."/>
            <person name="Li H."/>
            <person name="Yu Y.-F."/>
            <person name="Zhang X.-L."/>
            <person name="Hao X.-Y."/>
            <person name="Wang M."/>
            <person name="Wang L."/>
            <person name="Wei J.-C."/>
        </authorList>
    </citation>
    <scope>NUCLEOTIDE SEQUENCE [LARGE SCALE GENOMIC DNA]</scope>
    <source>
        <strain evidence="3">Z07020 / HMAS-L-300199</strain>
    </source>
</reference>
<evidence type="ECO:0000313" key="3">
    <source>
        <dbReference type="Proteomes" id="UP000019373"/>
    </source>
</evidence>
<dbReference type="GeneID" id="19243653"/>
<dbReference type="RefSeq" id="XP_007787016.1">
    <property type="nucleotide sequence ID" value="XM_007788826.1"/>
</dbReference>
<keyword evidence="3" id="KW-1185">Reference proteome</keyword>
<organism evidence="2 3">
    <name type="scientific">Endocarpon pusillum (strain Z07020 / HMAS-L-300199)</name>
    <name type="common">Lichen-forming fungus</name>
    <dbReference type="NCBI Taxonomy" id="1263415"/>
    <lineage>
        <taxon>Eukaryota</taxon>
        <taxon>Fungi</taxon>
        <taxon>Dikarya</taxon>
        <taxon>Ascomycota</taxon>
        <taxon>Pezizomycotina</taxon>
        <taxon>Eurotiomycetes</taxon>
        <taxon>Chaetothyriomycetidae</taxon>
        <taxon>Verrucariales</taxon>
        <taxon>Verrucariaceae</taxon>
        <taxon>Endocarpon</taxon>
    </lineage>
</organism>
<name>U1GTD8_ENDPU</name>
<protein>
    <submittedName>
        <fullName evidence="2">Uncharacterized protein</fullName>
    </submittedName>
</protein>
<dbReference type="AlphaFoldDB" id="U1GTD8"/>